<dbReference type="AlphaFoldDB" id="A0A5J4WK49"/>
<accession>A0A5J4WK49</accession>
<name>A0A5J4WK49_9EUKA</name>
<gene>
    <name evidence="1" type="ORF">EZS28_009571</name>
</gene>
<evidence type="ECO:0000313" key="1">
    <source>
        <dbReference type="EMBL" id="KAA6394902.1"/>
    </source>
</evidence>
<organism evidence="1 2">
    <name type="scientific">Streblomastix strix</name>
    <dbReference type="NCBI Taxonomy" id="222440"/>
    <lineage>
        <taxon>Eukaryota</taxon>
        <taxon>Metamonada</taxon>
        <taxon>Preaxostyla</taxon>
        <taxon>Oxymonadida</taxon>
        <taxon>Streblomastigidae</taxon>
        <taxon>Streblomastix</taxon>
    </lineage>
</organism>
<sequence>MLKASENNDEAKMAEYIQISNPYFLLLVFTCDFTYPMLHEERLRLNIRYVNQSAELVEYMQQLRGKHQQQQNQNLDQIVVTSPYSSRITAAFCNKKTPKQVSFKDALGSLFEPGRQICSSSDDPSYQQCIDAKNICMMLQSQASKLRQLEKEKNRQPYDDNGNEIDMDVQDRIQLGQLQLRQEGSLLIQRADELLQFYLEPGEEDFLRQIISMVPPYSTA</sequence>
<reference evidence="1 2" key="1">
    <citation type="submission" date="2019-03" db="EMBL/GenBank/DDBJ databases">
        <title>Single cell metagenomics reveals metabolic interactions within the superorganism composed of flagellate Streblomastix strix and complex community of Bacteroidetes bacteria on its surface.</title>
        <authorList>
            <person name="Treitli S.C."/>
            <person name="Kolisko M."/>
            <person name="Husnik F."/>
            <person name="Keeling P."/>
            <person name="Hampl V."/>
        </authorList>
    </citation>
    <scope>NUCLEOTIDE SEQUENCE [LARGE SCALE GENOMIC DNA]</scope>
    <source>
        <strain evidence="1">ST1C</strain>
    </source>
</reference>
<dbReference type="EMBL" id="SNRW01001817">
    <property type="protein sequence ID" value="KAA6394902.1"/>
    <property type="molecule type" value="Genomic_DNA"/>
</dbReference>
<evidence type="ECO:0000313" key="2">
    <source>
        <dbReference type="Proteomes" id="UP000324800"/>
    </source>
</evidence>
<protein>
    <submittedName>
        <fullName evidence="1">Uncharacterized protein</fullName>
    </submittedName>
</protein>
<comment type="caution">
    <text evidence="1">The sequence shown here is derived from an EMBL/GenBank/DDBJ whole genome shotgun (WGS) entry which is preliminary data.</text>
</comment>
<dbReference type="Proteomes" id="UP000324800">
    <property type="component" value="Unassembled WGS sequence"/>
</dbReference>
<proteinExistence type="predicted"/>